<dbReference type="EMBL" id="LCHN01000016">
    <property type="protein sequence ID" value="KKT35430.1"/>
    <property type="molecule type" value="Genomic_DNA"/>
</dbReference>
<reference evidence="1 2" key="1">
    <citation type="journal article" date="2015" name="Nature">
        <title>rRNA introns, odd ribosomes, and small enigmatic genomes across a large radiation of phyla.</title>
        <authorList>
            <person name="Brown C.T."/>
            <person name="Hug L.A."/>
            <person name="Thomas B.C."/>
            <person name="Sharon I."/>
            <person name="Castelle C.J."/>
            <person name="Singh A."/>
            <person name="Wilkins M.J."/>
            <person name="Williams K.H."/>
            <person name="Banfield J.F."/>
        </authorList>
    </citation>
    <scope>NUCLEOTIDE SEQUENCE [LARGE SCALE GENOMIC DNA]</scope>
</reference>
<accession>A0A0G1GLL1</accession>
<name>A0A0G1GLL1_9BACT</name>
<sequence length="98" mass="10525">MLVLSVNNNRSVVTFLVISLLLGGCAVSTPTNVSFETSPVQSIQGVVSESGEKFLILSGKKSIEITSRKLDLKQYVGQQVTVTGEYSGTTLYVDEVKP</sequence>
<organism evidence="1 2">
    <name type="scientific">Candidatus Collierbacteria bacterium GW2011_GWA1_44_12</name>
    <dbReference type="NCBI Taxonomy" id="1618376"/>
    <lineage>
        <taxon>Bacteria</taxon>
        <taxon>Candidatus Collieribacteriota</taxon>
    </lineage>
</organism>
<evidence type="ECO:0008006" key="3">
    <source>
        <dbReference type="Google" id="ProtNLM"/>
    </source>
</evidence>
<proteinExistence type="predicted"/>
<dbReference type="Proteomes" id="UP000034069">
    <property type="component" value="Unassembled WGS sequence"/>
</dbReference>
<evidence type="ECO:0000313" key="2">
    <source>
        <dbReference type="Proteomes" id="UP000034069"/>
    </source>
</evidence>
<protein>
    <recommendedName>
        <fullName evidence="3">DUF5666 domain-containing protein</fullName>
    </recommendedName>
</protein>
<gene>
    <name evidence="1" type="ORF">UW23_C0016G0011</name>
</gene>
<evidence type="ECO:0000313" key="1">
    <source>
        <dbReference type="EMBL" id="KKT35430.1"/>
    </source>
</evidence>
<dbReference type="AlphaFoldDB" id="A0A0G1GLL1"/>
<comment type="caution">
    <text evidence="1">The sequence shown here is derived from an EMBL/GenBank/DDBJ whole genome shotgun (WGS) entry which is preliminary data.</text>
</comment>